<dbReference type="AlphaFoldDB" id="A2DH36"/>
<dbReference type="InterPro" id="IPR036770">
    <property type="entry name" value="Ankyrin_rpt-contain_sf"/>
</dbReference>
<organism evidence="2 3">
    <name type="scientific">Trichomonas vaginalis (strain ATCC PRA-98 / G3)</name>
    <dbReference type="NCBI Taxonomy" id="412133"/>
    <lineage>
        <taxon>Eukaryota</taxon>
        <taxon>Metamonada</taxon>
        <taxon>Parabasalia</taxon>
        <taxon>Trichomonadida</taxon>
        <taxon>Trichomonadidae</taxon>
        <taxon>Trichomonas</taxon>
    </lineage>
</organism>
<dbReference type="Proteomes" id="UP000001542">
    <property type="component" value="Unassembled WGS sequence"/>
</dbReference>
<evidence type="ECO:0000313" key="2">
    <source>
        <dbReference type="EMBL" id="EAY20346.1"/>
    </source>
</evidence>
<dbReference type="InParanoid" id="A2DH36"/>
<dbReference type="SUPFAM" id="SSF48403">
    <property type="entry name" value="Ankyrin repeat"/>
    <property type="match status" value="1"/>
</dbReference>
<dbReference type="Pfam" id="PF12796">
    <property type="entry name" value="Ank_2"/>
    <property type="match status" value="1"/>
</dbReference>
<dbReference type="Gene3D" id="1.25.40.20">
    <property type="entry name" value="Ankyrin repeat-containing domain"/>
    <property type="match status" value="1"/>
</dbReference>
<keyword evidence="1" id="KW-0040">ANK repeat</keyword>
<dbReference type="VEuPathDB" id="TrichDB:TVAG_193220"/>
<reference evidence="2" key="1">
    <citation type="submission" date="2006-10" db="EMBL/GenBank/DDBJ databases">
        <authorList>
            <person name="Amadeo P."/>
            <person name="Zhao Q."/>
            <person name="Wortman J."/>
            <person name="Fraser-Liggett C."/>
            <person name="Carlton J."/>
        </authorList>
    </citation>
    <scope>NUCLEOTIDE SEQUENCE</scope>
    <source>
        <strain evidence="2">G3</strain>
    </source>
</reference>
<evidence type="ECO:0000256" key="1">
    <source>
        <dbReference type="PROSITE-ProRule" id="PRU00023"/>
    </source>
</evidence>
<accession>A2DH36</accession>
<dbReference type="InterPro" id="IPR052801">
    <property type="entry name" value="Ankyrin-EF-hand"/>
</dbReference>
<proteinExistence type="predicted"/>
<dbReference type="PANTHER" id="PTHR24127:SF1">
    <property type="entry name" value="ANKYRIN REPEAT AND EF-HAND DOMAIN-CONTAINING PROTEIN 1"/>
    <property type="match status" value="1"/>
</dbReference>
<dbReference type="PROSITE" id="PS50088">
    <property type="entry name" value="ANK_REPEAT"/>
    <property type="match status" value="1"/>
</dbReference>
<dbReference type="VEuPathDB" id="TrichDB:TVAGG3_0341350"/>
<dbReference type="PROSITE" id="PS50297">
    <property type="entry name" value="ANK_REP_REGION"/>
    <property type="match status" value="1"/>
</dbReference>
<reference evidence="2" key="2">
    <citation type="journal article" date="2007" name="Science">
        <title>Draft genome sequence of the sexually transmitted pathogen Trichomonas vaginalis.</title>
        <authorList>
            <person name="Carlton J.M."/>
            <person name="Hirt R.P."/>
            <person name="Silva J.C."/>
            <person name="Delcher A.L."/>
            <person name="Schatz M."/>
            <person name="Zhao Q."/>
            <person name="Wortman J.R."/>
            <person name="Bidwell S.L."/>
            <person name="Alsmark U.C.M."/>
            <person name="Besteiro S."/>
            <person name="Sicheritz-Ponten T."/>
            <person name="Noel C.J."/>
            <person name="Dacks J.B."/>
            <person name="Foster P.G."/>
            <person name="Simillion C."/>
            <person name="Van de Peer Y."/>
            <person name="Miranda-Saavedra D."/>
            <person name="Barton G.J."/>
            <person name="Westrop G.D."/>
            <person name="Mueller S."/>
            <person name="Dessi D."/>
            <person name="Fiori P.L."/>
            <person name="Ren Q."/>
            <person name="Paulsen I."/>
            <person name="Zhang H."/>
            <person name="Bastida-Corcuera F.D."/>
            <person name="Simoes-Barbosa A."/>
            <person name="Brown M.T."/>
            <person name="Hayes R.D."/>
            <person name="Mukherjee M."/>
            <person name="Okumura C.Y."/>
            <person name="Schneider R."/>
            <person name="Smith A.J."/>
            <person name="Vanacova S."/>
            <person name="Villalvazo M."/>
            <person name="Haas B.J."/>
            <person name="Pertea M."/>
            <person name="Feldblyum T.V."/>
            <person name="Utterback T.R."/>
            <person name="Shu C.L."/>
            <person name="Osoegawa K."/>
            <person name="de Jong P.J."/>
            <person name="Hrdy I."/>
            <person name="Horvathova L."/>
            <person name="Zubacova Z."/>
            <person name="Dolezal P."/>
            <person name="Malik S.B."/>
            <person name="Logsdon J.M. Jr."/>
            <person name="Henze K."/>
            <person name="Gupta A."/>
            <person name="Wang C.C."/>
            <person name="Dunne R.L."/>
            <person name="Upcroft J.A."/>
            <person name="Upcroft P."/>
            <person name="White O."/>
            <person name="Salzberg S.L."/>
            <person name="Tang P."/>
            <person name="Chiu C.-H."/>
            <person name="Lee Y.-S."/>
            <person name="Embley T.M."/>
            <person name="Coombs G.H."/>
            <person name="Mottram J.C."/>
            <person name="Tachezy J."/>
            <person name="Fraser-Liggett C.M."/>
            <person name="Johnson P.J."/>
        </authorList>
    </citation>
    <scope>NUCLEOTIDE SEQUENCE [LARGE SCALE GENOMIC DNA]</scope>
    <source>
        <strain evidence="2">G3</strain>
    </source>
</reference>
<feature type="repeat" description="ANK" evidence="1">
    <location>
        <begin position="27"/>
        <end position="59"/>
    </location>
</feature>
<gene>
    <name evidence="2" type="ORF">TVAG_193220</name>
</gene>
<dbReference type="SMR" id="A2DH36"/>
<sequence>MVQFLIEHGAYINKRFSDYHGGYDYKDFETPLAVAIKHGSLEIVKKLVESGADVNMKIIDTDEDYCTERISPLEIANENDAIEIANYLVEKGAIAYKEFVDDDDDETDFYDEL</sequence>
<evidence type="ECO:0000313" key="3">
    <source>
        <dbReference type="Proteomes" id="UP000001542"/>
    </source>
</evidence>
<name>A2DH36_TRIV3</name>
<dbReference type="RefSeq" id="XP_001581332.1">
    <property type="nucleotide sequence ID" value="XM_001581282.1"/>
</dbReference>
<dbReference type="KEGG" id="tva:5465883"/>
<dbReference type="OrthoDB" id="2121094at2759"/>
<dbReference type="InterPro" id="IPR002110">
    <property type="entry name" value="Ankyrin_rpt"/>
</dbReference>
<dbReference type="PANTHER" id="PTHR24127">
    <property type="entry name" value="ANKYRIN REPEAT AND EF-HAND DOMAIN-CONTAINING PROTEIN 1"/>
    <property type="match status" value="1"/>
</dbReference>
<keyword evidence="3" id="KW-1185">Reference proteome</keyword>
<dbReference type="SMART" id="SM00248">
    <property type="entry name" value="ANK"/>
    <property type="match status" value="2"/>
</dbReference>
<dbReference type="EMBL" id="DS113199">
    <property type="protein sequence ID" value="EAY20346.1"/>
    <property type="molecule type" value="Genomic_DNA"/>
</dbReference>
<protein>
    <submittedName>
        <fullName evidence="2">Ankyrin repeat protein, putative</fullName>
    </submittedName>
</protein>